<reference evidence="3 4" key="1">
    <citation type="journal article" date="2020" name="Microorganisms">
        <title>Osmotic Adaptation and Compatible Solute Biosynthesis of Phototrophic Bacteria as Revealed from Genome Analyses.</title>
        <authorList>
            <person name="Imhoff J.F."/>
            <person name="Rahn T."/>
            <person name="Kunzel S."/>
            <person name="Keller A."/>
            <person name="Neulinger S.C."/>
        </authorList>
    </citation>
    <scope>NUCLEOTIDE SEQUENCE [LARGE SCALE GENOMIC DNA]</scope>
    <source>
        <strain evidence="3 4">DSM 6210</strain>
    </source>
</reference>
<organism evidence="3 4">
    <name type="scientific">Thiohalocapsa halophila</name>
    <dbReference type="NCBI Taxonomy" id="69359"/>
    <lineage>
        <taxon>Bacteria</taxon>
        <taxon>Pseudomonadati</taxon>
        <taxon>Pseudomonadota</taxon>
        <taxon>Gammaproteobacteria</taxon>
        <taxon>Chromatiales</taxon>
        <taxon>Chromatiaceae</taxon>
        <taxon>Thiohalocapsa</taxon>
    </lineage>
</organism>
<protein>
    <recommendedName>
        <fullName evidence="2">Transposase IS200-like domain-containing protein</fullName>
    </recommendedName>
</protein>
<dbReference type="EMBL" id="NRRV01000006">
    <property type="protein sequence ID" value="MBK1629934.1"/>
    <property type="molecule type" value="Genomic_DNA"/>
</dbReference>
<keyword evidence="4" id="KW-1185">Reference proteome</keyword>
<dbReference type="Pfam" id="PF01797">
    <property type="entry name" value="Y1_Tnp"/>
    <property type="match status" value="1"/>
</dbReference>
<evidence type="ECO:0000313" key="3">
    <source>
        <dbReference type="EMBL" id="MBK1629934.1"/>
    </source>
</evidence>
<feature type="compositionally biased region" description="Low complexity" evidence="1">
    <location>
        <begin position="136"/>
        <end position="151"/>
    </location>
</feature>
<dbReference type="Proteomes" id="UP000748752">
    <property type="component" value="Unassembled WGS sequence"/>
</dbReference>
<proteinExistence type="predicted"/>
<feature type="domain" description="Transposase IS200-like" evidence="2">
    <location>
        <begin position="9"/>
        <end position="115"/>
    </location>
</feature>
<dbReference type="SMART" id="SM01321">
    <property type="entry name" value="Y1_Tnp"/>
    <property type="match status" value="1"/>
</dbReference>
<evidence type="ECO:0000259" key="2">
    <source>
        <dbReference type="SMART" id="SM01321"/>
    </source>
</evidence>
<dbReference type="PANTHER" id="PTHR34322">
    <property type="entry name" value="TRANSPOSASE, Y1_TNP DOMAIN-CONTAINING"/>
    <property type="match status" value="1"/>
</dbReference>
<gene>
    <name evidence="3" type="ORF">CKO31_04085</name>
</gene>
<evidence type="ECO:0000313" key="4">
    <source>
        <dbReference type="Proteomes" id="UP000748752"/>
    </source>
</evidence>
<sequence>MARPLRIELPGALYHVSSRGDRREDILPGRHRGDTDRQAFLAVFAEVCERFNCWAHADCLMTNHDHLLVETPDGNLSKGMRQLTGIYTQQFNAELRSVASQEGCGTQHARSDQALPLRRSLTPSPAPPRTLPETASSDGRGRPLPSRSRPGAGRRGRRPRTAV</sequence>
<accession>A0ABS1CEK7</accession>
<dbReference type="InterPro" id="IPR036515">
    <property type="entry name" value="Transposase_17_sf"/>
</dbReference>
<dbReference type="SUPFAM" id="SSF143422">
    <property type="entry name" value="Transposase IS200-like"/>
    <property type="match status" value="1"/>
</dbReference>
<name>A0ABS1CEK7_9GAMM</name>
<comment type="caution">
    <text evidence="3">The sequence shown here is derived from an EMBL/GenBank/DDBJ whole genome shotgun (WGS) entry which is preliminary data.</text>
</comment>
<dbReference type="Gene3D" id="3.30.70.1290">
    <property type="entry name" value="Transposase IS200-like"/>
    <property type="match status" value="1"/>
</dbReference>
<dbReference type="PANTHER" id="PTHR34322:SF2">
    <property type="entry name" value="TRANSPOSASE IS200-LIKE DOMAIN-CONTAINING PROTEIN"/>
    <property type="match status" value="1"/>
</dbReference>
<feature type="region of interest" description="Disordered" evidence="1">
    <location>
        <begin position="102"/>
        <end position="163"/>
    </location>
</feature>
<feature type="compositionally biased region" description="Basic residues" evidence="1">
    <location>
        <begin position="152"/>
        <end position="163"/>
    </location>
</feature>
<dbReference type="InterPro" id="IPR002686">
    <property type="entry name" value="Transposase_17"/>
</dbReference>
<evidence type="ECO:0000256" key="1">
    <source>
        <dbReference type="SAM" id="MobiDB-lite"/>
    </source>
</evidence>